<proteinExistence type="predicted"/>
<comment type="subcellular location">
    <subcellularLocation>
        <location evidence="1">Mitochondrion matrix</location>
    </subcellularLocation>
</comment>
<organism evidence="6">
    <name type="scientific">freshwater metagenome</name>
    <dbReference type="NCBI Taxonomy" id="449393"/>
    <lineage>
        <taxon>unclassified sequences</taxon>
        <taxon>metagenomes</taxon>
        <taxon>ecological metagenomes</taxon>
    </lineage>
</organism>
<comment type="subunit">
    <text evidence="3">Interacts with COX5B; this interaction may contribute to localize PYROXD2 to the inner face of the inner mitochondrial membrane.</text>
</comment>
<dbReference type="Gene3D" id="3.50.50.60">
    <property type="entry name" value="FAD/NAD(P)-binding domain"/>
    <property type="match status" value="2"/>
</dbReference>
<accession>A0A6J6U4Q7</accession>
<evidence type="ECO:0000259" key="5">
    <source>
        <dbReference type="Pfam" id="PF01593"/>
    </source>
</evidence>
<evidence type="ECO:0000256" key="1">
    <source>
        <dbReference type="ARBA" id="ARBA00004305"/>
    </source>
</evidence>
<protein>
    <recommendedName>
        <fullName evidence="4">Pyridine nucleotide-disulfide oxidoreductase domain-containing protein 2</fullName>
    </recommendedName>
</protein>
<name>A0A6J6U4Q7_9ZZZZ</name>
<dbReference type="AlphaFoldDB" id="A0A6J6U4Q7"/>
<dbReference type="GO" id="GO:0005759">
    <property type="term" value="C:mitochondrial matrix"/>
    <property type="evidence" value="ECO:0007669"/>
    <property type="project" value="UniProtKB-SubCell"/>
</dbReference>
<comment type="function">
    <text evidence="2">Probable oxidoreductase that may play a role as regulator of mitochondrial function.</text>
</comment>
<dbReference type="InterPro" id="IPR002937">
    <property type="entry name" value="Amino_oxidase"/>
</dbReference>
<evidence type="ECO:0000313" key="6">
    <source>
        <dbReference type="EMBL" id="CAB4754712.1"/>
    </source>
</evidence>
<sequence>MSKAPYDAVIVGSGINALVAGAMLAKDGWRVLLCERNDRPGGAICTSTDRVPGFTLELLSSWHPLFVGGPAYGELAGDLAARGVEYLNTPLPTGVVCTAGTAVLSTDPAVTAAQFEALGDLDAWNRTMGDFGAKANLAFGLLGTDFWRRKSLKFGWSALRQLGRKKLVASGAELLEPAAPWLDRTFTSPVSHALLAPWALHNGLGPDDAASAFITKVIAAAISMGGMPVPRGGGQSLVDALLAIITDAGGAVRTNADVVRVSTSGDRATGVVLSDGTTIAAGRAVLASVTPQALYGGLLADAAVPAETRQAAADFRYGRAGMQIHITMSEKPKWAADDRLADTALVHVLDSMDSLSESVNAANRGYLPRRPTIVVGQPCTIDPSRAPEGSSILWIQLQENPRHIKGDLAGEIDPGDGTWTPEIRDAYAERVISQLEPHITNIRTAATNMFALSPADLNALNINLVGGDPYAGDCRVDQYAAWRPLSTATGHNTGIKGLWHIGASTHPGPGLGGGSGYLVADRLRKGR</sequence>
<dbReference type="EMBL" id="CAEZYW010000262">
    <property type="protein sequence ID" value="CAB4754712.1"/>
    <property type="molecule type" value="Genomic_DNA"/>
</dbReference>
<evidence type="ECO:0000256" key="3">
    <source>
        <dbReference type="ARBA" id="ARBA00038825"/>
    </source>
</evidence>
<dbReference type="InterPro" id="IPR036188">
    <property type="entry name" value="FAD/NAD-bd_sf"/>
</dbReference>
<evidence type="ECO:0000256" key="2">
    <source>
        <dbReference type="ARBA" id="ARBA00037217"/>
    </source>
</evidence>
<dbReference type="SUPFAM" id="SSF51905">
    <property type="entry name" value="FAD/NAD(P)-binding domain"/>
    <property type="match status" value="1"/>
</dbReference>
<dbReference type="PANTHER" id="PTHR10668">
    <property type="entry name" value="PHYTOENE DEHYDROGENASE"/>
    <property type="match status" value="1"/>
</dbReference>
<dbReference type="GO" id="GO:0016491">
    <property type="term" value="F:oxidoreductase activity"/>
    <property type="evidence" value="ECO:0007669"/>
    <property type="project" value="InterPro"/>
</dbReference>
<reference evidence="6" key="1">
    <citation type="submission" date="2020-05" db="EMBL/GenBank/DDBJ databases">
        <authorList>
            <person name="Chiriac C."/>
            <person name="Salcher M."/>
            <person name="Ghai R."/>
            <person name="Kavagutti S V."/>
        </authorList>
    </citation>
    <scope>NUCLEOTIDE SEQUENCE</scope>
</reference>
<feature type="domain" description="Amine oxidase" evidence="5">
    <location>
        <begin position="18"/>
        <end position="350"/>
    </location>
</feature>
<dbReference type="PANTHER" id="PTHR10668:SF105">
    <property type="entry name" value="DEHYDROGENASE-RELATED"/>
    <property type="match status" value="1"/>
</dbReference>
<dbReference type="Pfam" id="PF01593">
    <property type="entry name" value="Amino_oxidase"/>
    <property type="match status" value="1"/>
</dbReference>
<evidence type="ECO:0000256" key="4">
    <source>
        <dbReference type="ARBA" id="ARBA00040298"/>
    </source>
</evidence>
<gene>
    <name evidence="6" type="ORF">UFOPK2786_01480</name>
</gene>